<evidence type="ECO:0000313" key="6">
    <source>
        <dbReference type="Proteomes" id="UP000633509"/>
    </source>
</evidence>
<dbReference type="PANTHER" id="PTHR30055:SF231">
    <property type="entry name" value="TRANSCRIPTIONAL REGULATORY PROTEIN (PROBABLY DEOR-FAMILY)-RELATED"/>
    <property type="match status" value="1"/>
</dbReference>
<reference evidence="5 6" key="1">
    <citation type="submission" date="2020-10" db="EMBL/GenBank/DDBJ databases">
        <title>Sequencing the genomes of 1000 actinobacteria strains.</title>
        <authorList>
            <person name="Klenk H.-P."/>
        </authorList>
    </citation>
    <scope>NUCLEOTIDE SEQUENCE [LARGE SCALE GENOMIC DNA]</scope>
    <source>
        <strain evidence="5 6">DSM 43173</strain>
    </source>
</reference>
<evidence type="ECO:0000256" key="2">
    <source>
        <dbReference type="PROSITE-ProRule" id="PRU00335"/>
    </source>
</evidence>
<evidence type="ECO:0000313" key="5">
    <source>
        <dbReference type="EMBL" id="MBE1583093.1"/>
    </source>
</evidence>
<keyword evidence="6" id="KW-1185">Reference proteome</keyword>
<dbReference type="Pfam" id="PF17940">
    <property type="entry name" value="TetR_C_31"/>
    <property type="match status" value="1"/>
</dbReference>
<dbReference type="Gene3D" id="1.10.357.10">
    <property type="entry name" value="Tetracycline Repressor, domain 2"/>
    <property type="match status" value="1"/>
</dbReference>
<feature type="region of interest" description="Disordered" evidence="3">
    <location>
        <begin position="1"/>
        <end position="48"/>
    </location>
</feature>
<feature type="domain" description="HTH tetR-type" evidence="4">
    <location>
        <begin position="47"/>
        <end position="107"/>
    </location>
</feature>
<comment type="caution">
    <text evidence="5">The sequence shown here is derived from an EMBL/GenBank/DDBJ whole genome shotgun (WGS) entry which is preliminary data.</text>
</comment>
<evidence type="ECO:0000256" key="1">
    <source>
        <dbReference type="ARBA" id="ARBA00023125"/>
    </source>
</evidence>
<protein>
    <submittedName>
        <fullName evidence="5">DNA-binding transcriptional regulator YbjK</fullName>
    </submittedName>
</protein>
<gene>
    <name evidence="5" type="ORF">H4W80_001351</name>
</gene>
<evidence type="ECO:0000256" key="3">
    <source>
        <dbReference type="SAM" id="MobiDB-lite"/>
    </source>
</evidence>
<dbReference type="InterPro" id="IPR001647">
    <property type="entry name" value="HTH_TetR"/>
</dbReference>
<dbReference type="PANTHER" id="PTHR30055">
    <property type="entry name" value="HTH-TYPE TRANSCRIPTIONAL REGULATOR RUTR"/>
    <property type="match status" value="1"/>
</dbReference>
<dbReference type="PROSITE" id="PS50977">
    <property type="entry name" value="HTH_TETR_2"/>
    <property type="match status" value="1"/>
</dbReference>
<dbReference type="InterPro" id="IPR009057">
    <property type="entry name" value="Homeodomain-like_sf"/>
</dbReference>
<dbReference type="GO" id="GO:0003677">
    <property type="term" value="F:DNA binding"/>
    <property type="evidence" value="ECO:0007669"/>
    <property type="project" value="UniProtKB-KW"/>
</dbReference>
<dbReference type="RefSeq" id="WP_192784253.1">
    <property type="nucleotide sequence ID" value="NZ_JADBEK010000001.1"/>
</dbReference>
<dbReference type="SUPFAM" id="SSF46689">
    <property type="entry name" value="Homeodomain-like"/>
    <property type="match status" value="1"/>
</dbReference>
<evidence type="ECO:0000259" key="4">
    <source>
        <dbReference type="PROSITE" id="PS50977"/>
    </source>
</evidence>
<accession>A0ABR9LS61</accession>
<dbReference type="InterPro" id="IPR050109">
    <property type="entry name" value="HTH-type_TetR-like_transc_reg"/>
</dbReference>
<proteinExistence type="predicted"/>
<dbReference type="Pfam" id="PF00440">
    <property type="entry name" value="TetR_N"/>
    <property type="match status" value="1"/>
</dbReference>
<feature type="DNA-binding region" description="H-T-H motif" evidence="2">
    <location>
        <begin position="70"/>
        <end position="89"/>
    </location>
</feature>
<sequence>MNPHQDHTPAGTHPTGDPAPAAPAGERHHHPPAGPTARTGPTQARGRRRRATLLAAAVDLLTQGGFAAVTHRAVAHHANLPLAATTYYFASRDQLLAEAFAQLVETELTTTRTWITTHGLAALTDQIATADRTRQLGLWELYVHAGRDPALQQIARRWADGCIRLIADTLHLPETDPRVRLLYTTLSTLWLEQVVEQRPLDEARTLLTLAINTAENTLPPP</sequence>
<feature type="compositionally biased region" description="Low complexity" evidence="3">
    <location>
        <begin position="8"/>
        <end position="24"/>
    </location>
</feature>
<dbReference type="InterPro" id="IPR041583">
    <property type="entry name" value="TetR_C_31"/>
</dbReference>
<feature type="compositionally biased region" description="Low complexity" evidence="3">
    <location>
        <begin position="35"/>
        <end position="44"/>
    </location>
</feature>
<dbReference type="EMBL" id="JADBEK010000001">
    <property type="protein sequence ID" value="MBE1583093.1"/>
    <property type="molecule type" value="Genomic_DNA"/>
</dbReference>
<dbReference type="Proteomes" id="UP000633509">
    <property type="component" value="Unassembled WGS sequence"/>
</dbReference>
<name>A0ABR9LS61_9ACTN</name>
<keyword evidence="1 2" id="KW-0238">DNA-binding</keyword>
<organism evidence="5 6">
    <name type="scientific">Nonomuraea angiospora</name>
    <dbReference type="NCBI Taxonomy" id="46172"/>
    <lineage>
        <taxon>Bacteria</taxon>
        <taxon>Bacillati</taxon>
        <taxon>Actinomycetota</taxon>
        <taxon>Actinomycetes</taxon>
        <taxon>Streptosporangiales</taxon>
        <taxon>Streptosporangiaceae</taxon>
        <taxon>Nonomuraea</taxon>
    </lineage>
</organism>